<evidence type="ECO:0000313" key="3">
    <source>
        <dbReference type="Proteomes" id="UP001066276"/>
    </source>
</evidence>
<gene>
    <name evidence="2" type="ORF">NDU88_004347</name>
</gene>
<dbReference type="Proteomes" id="UP001066276">
    <property type="component" value="Chromosome 3_2"/>
</dbReference>
<comment type="caution">
    <text evidence="2">The sequence shown here is derived from an EMBL/GenBank/DDBJ whole genome shotgun (WGS) entry which is preliminary data.</text>
</comment>
<protein>
    <submittedName>
        <fullName evidence="2">Uncharacterized protein</fullName>
    </submittedName>
</protein>
<accession>A0AAV7TSA8</accession>
<sequence length="87" mass="9438">MFREGKRNTEVYKPDRKCEAQSGSDDKKGRGRRCEREARDRPPLEPVGVAVTCSVVTGGRAVEAAQAGLAAALLLQAEPDLNPTAWK</sequence>
<proteinExistence type="predicted"/>
<evidence type="ECO:0000256" key="1">
    <source>
        <dbReference type="SAM" id="MobiDB-lite"/>
    </source>
</evidence>
<name>A0AAV7TSA8_PLEWA</name>
<keyword evidence="3" id="KW-1185">Reference proteome</keyword>
<evidence type="ECO:0000313" key="2">
    <source>
        <dbReference type="EMBL" id="KAJ1179111.1"/>
    </source>
</evidence>
<reference evidence="2" key="1">
    <citation type="journal article" date="2022" name="bioRxiv">
        <title>Sequencing and chromosome-scale assembly of the giantPleurodeles waltlgenome.</title>
        <authorList>
            <person name="Brown T."/>
            <person name="Elewa A."/>
            <person name="Iarovenko S."/>
            <person name="Subramanian E."/>
            <person name="Araus A.J."/>
            <person name="Petzold A."/>
            <person name="Susuki M."/>
            <person name="Suzuki K.-i.T."/>
            <person name="Hayashi T."/>
            <person name="Toyoda A."/>
            <person name="Oliveira C."/>
            <person name="Osipova E."/>
            <person name="Leigh N.D."/>
            <person name="Simon A."/>
            <person name="Yun M.H."/>
        </authorList>
    </citation>
    <scope>NUCLEOTIDE SEQUENCE</scope>
    <source>
        <strain evidence="2">20211129_DDA</strain>
        <tissue evidence="2">Liver</tissue>
    </source>
</reference>
<organism evidence="2 3">
    <name type="scientific">Pleurodeles waltl</name>
    <name type="common">Iberian ribbed newt</name>
    <dbReference type="NCBI Taxonomy" id="8319"/>
    <lineage>
        <taxon>Eukaryota</taxon>
        <taxon>Metazoa</taxon>
        <taxon>Chordata</taxon>
        <taxon>Craniata</taxon>
        <taxon>Vertebrata</taxon>
        <taxon>Euteleostomi</taxon>
        <taxon>Amphibia</taxon>
        <taxon>Batrachia</taxon>
        <taxon>Caudata</taxon>
        <taxon>Salamandroidea</taxon>
        <taxon>Salamandridae</taxon>
        <taxon>Pleurodelinae</taxon>
        <taxon>Pleurodeles</taxon>
    </lineage>
</organism>
<dbReference type="AlphaFoldDB" id="A0AAV7TSA8"/>
<dbReference type="EMBL" id="JANPWB010000006">
    <property type="protein sequence ID" value="KAJ1179111.1"/>
    <property type="molecule type" value="Genomic_DNA"/>
</dbReference>
<feature type="region of interest" description="Disordered" evidence="1">
    <location>
        <begin position="1"/>
        <end position="43"/>
    </location>
</feature>